<dbReference type="SUPFAM" id="SSF51735">
    <property type="entry name" value="NAD(P)-binding Rossmann-fold domains"/>
    <property type="match status" value="1"/>
</dbReference>
<name>A0ABT2WWC7_9RHOB</name>
<dbReference type="Gene3D" id="3.30.360.10">
    <property type="entry name" value="Dihydrodipicolinate Reductase, domain 2"/>
    <property type="match status" value="1"/>
</dbReference>
<dbReference type="PANTHER" id="PTHR43818">
    <property type="entry name" value="BCDNA.GH03377"/>
    <property type="match status" value="1"/>
</dbReference>
<evidence type="ECO:0000313" key="5">
    <source>
        <dbReference type="Proteomes" id="UP001321014"/>
    </source>
</evidence>
<keyword evidence="5" id="KW-1185">Reference proteome</keyword>
<dbReference type="Proteomes" id="UP001321014">
    <property type="component" value="Unassembled WGS sequence"/>
</dbReference>
<gene>
    <name evidence="4" type="ORF">OEZ49_20775</name>
</gene>
<protein>
    <submittedName>
        <fullName evidence="4">Gfo/Idh/MocA family oxidoreductase</fullName>
    </submittedName>
</protein>
<dbReference type="Pfam" id="PF01408">
    <property type="entry name" value="GFO_IDH_MocA"/>
    <property type="match status" value="1"/>
</dbReference>
<dbReference type="EMBL" id="JAOVQN010000030">
    <property type="protein sequence ID" value="MCU9840199.1"/>
    <property type="molecule type" value="Genomic_DNA"/>
</dbReference>
<dbReference type="InterPro" id="IPR050463">
    <property type="entry name" value="Gfo/Idh/MocA_oxidrdct_glycsds"/>
</dbReference>
<dbReference type="InterPro" id="IPR036291">
    <property type="entry name" value="NAD(P)-bd_dom_sf"/>
</dbReference>
<reference evidence="4 5" key="1">
    <citation type="submission" date="2022-10" db="EMBL/GenBank/DDBJ databases">
        <title>Ruegeria sp. nov., isolated from ocean surface water.</title>
        <authorList>
            <person name="He W."/>
            <person name="Wang L."/>
            <person name="Zhang D.-F."/>
        </authorList>
    </citation>
    <scope>NUCLEOTIDE SEQUENCE [LARGE SCALE GENOMIC DNA]</scope>
    <source>
        <strain evidence="4 5">WL0004</strain>
    </source>
</reference>
<dbReference type="SUPFAM" id="SSF55347">
    <property type="entry name" value="Glyceraldehyde-3-phosphate dehydrogenase-like, C-terminal domain"/>
    <property type="match status" value="1"/>
</dbReference>
<dbReference type="RefSeq" id="WP_263390076.1">
    <property type="nucleotide sequence ID" value="NZ_JAOVQN010000030.1"/>
</dbReference>
<dbReference type="PANTHER" id="PTHR43818:SF11">
    <property type="entry name" value="BCDNA.GH03377"/>
    <property type="match status" value="1"/>
</dbReference>
<proteinExistence type="predicted"/>
<feature type="domain" description="Gfo/Idh/MocA-like oxidoreductase N-terminal" evidence="2">
    <location>
        <begin position="48"/>
        <end position="125"/>
    </location>
</feature>
<sequence>MAEPIRMGVVGIDHRHIYTMTEHMQAAGCVLSGWQTDGTPNTLDGFLARFPDAPRRDRAEDLIDDPEIDLILTAAVPSDRAGISIRALRAGKDVLSDKPGALHALDVAELRRTATETGRIWAVDFSERFEVPAMTRALELIDAGAIGEVIGTVGLGPHRLNAATRPDWFWDRDRNGGILADIGSHQIEQFLALTGQDMAEVVLAHAACIREPGFQDFGEIVLQAGRARGYIRVDWYTPDALPNWGDGRLFVTGTTGTIELRKYVDPGGTPGTDHLILVNGEVCEKQQASGAGLPFFAALAHDIRHRTEIALPQERVFAVCDLAIQAQGMAEC</sequence>
<dbReference type="Gene3D" id="3.40.50.720">
    <property type="entry name" value="NAD(P)-binding Rossmann-like Domain"/>
    <property type="match status" value="1"/>
</dbReference>
<evidence type="ECO:0000259" key="3">
    <source>
        <dbReference type="Pfam" id="PF22725"/>
    </source>
</evidence>
<dbReference type="InterPro" id="IPR000683">
    <property type="entry name" value="Gfo/Idh/MocA-like_OxRdtase_N"/>
</dbReference>
<evidence type="ECO:0000313" key="4">
    <source>
        <dbReference type="EMBL" id="MCU9840199.1"/>
    </source>
</evidence>
<accession>A0ABT2WWC7</accession>
<evidence type="ECO:0000256" key="1">
    <source>
        <dbReference type="ARBA" id="ARBA00023002"/>
    </source>
</evidence>
<organism evidence="4 5">
    <name type="scientific">Ruegeria marisflavi</name>
    <dbReference type="NCBI Taxonomy" id="2984152"/>
    <lineage>
        <taxon>Bacteria</taxon>
        <taxon>Pseudomonadati</taxon>
        <taxon>Pseudomonadota</taxon>
        <taxon>Alphaproteobacteria</taxon>
        <taxon>Rhodobacterales</taxon>
        <taxon>Roseobacteraceae</taxon>
        <taxon>Ruegeria</taxon>
    </lineage>
</organism>
<keyword evidence="1" id="KW-0560">Oxidoreductase</keyword>
<feature type="domain" description="GFO/IDH/MocA-like oxidoreductase" evidence="3">
    <location>
        <begin position="136"/>
        <end position="259"/>
    </location>
</feature>
<dbReference type="Pfam" id="PF22725">
    <property type="entry name" value="GFO_IDH_MocA_C3"/>
    <property type="match status" value="1"/>
</dbReference>
<dbReference type="InterPro" id="IPR055170">
    <property type="entry name" value="GFO_IDH_MocA-like_dom"/>
</dbReference>
<comment type="caution">
    <text evidence="4">The sequence shown here is derived from an EMBL/GenBank/DDBJ whole genome shotgun (WGS) entry which is preliminary data.</text>
</comment>
<evidence type="ECO:0000259" key="2">
    <source>
        <dbReference type="Pfam" id="PF01408"/>
    </source>
</evidence>